<evidence type="ECO:0000313" key="2">
    <source>
        <dbReference type="EMBL" id="NUB89537.1"/>
    </source>
</evidence>
<accession>A0A8J8GKP1</accession>
<organism evidence="2 3">
    <name type="scientific">Haloterrigena gelatinilytica</name>
    <dbReference type="NCBI Taxonomy" id="2741724"/>
    <lineage>
        <taxon>Archaea</taxon>
        <taxon>Methanobacteriati</taxon>
        <taxon>Methanobacteriota</taxon>
        <taxon>Stenosarchaea group</taxon>
        <taxon>Halobacteria</taxon>
        <taxon>Halobacteriales</taxon>
        <taxon>Natrialbaceae</taxon>
        <taxon>Haloterrigena</taxon>
    </lineage>
</organism>
<evidence type="ECO:0000256" key="1">
    <source>
        <dbReference type="SAM" id="Phobius"/>
    </source>
</evidence>
<dbReference type="Proteomes" id="UP000728647">
    <property type="component" value="Unassembled WGS sequence"/>
</dbReference>
<reference evidence="2" key="1">
    <citation type="submission" date="2020-06" db="EMBL/GenBank/DDBJ databases">
        <title>Haloterrigena sp. nov., an extremely halophilic archaeon isolated from a saline sediment.</title>
        <authorList>
            <person name="Liu B.-B."/>
        </authorList>
    </citation>
    <scope>NUCLEOTIDE SEQUENCE</scope>
    <source>
        <strain evidence="2">SYSU A121-1</strain>
    </source>
</reference>
<gene>
    <name evidence="2" type="ORF">HT576_00625</name>
</gene>
<dbReference type="AlphaFoldDB" id="A0A8J8GKP1"/>
<evidence type="ECO:0000313" key="3">
    <source>
        <dbReference type="Proteomes" id="UP000728647"/>
    </source>
</evidence>
<sequence>MAASTSDTDRFVASIHRAILGVLLALAAVFGLGLLRTGVSDGNVPFGIAGLAIAAITIGWIVALFREGLRER</sequence>
<keyword evidence="1" id="KW-0472">Membrane</keyword>
<comment type="caution">
    <text evidence="2">The sequence shown here is derived from an EMBL/GenBank/DDBJ whole genome shotgun (WGS) entry which is preliminary data.</text>
</comment>
<feature type="transmembrane region" description="Helical" evidence="1">
    <location>
        <begin position="44"/>
        <end position="65"/>
    </location>
</feature>
<protein>
    <submittedName>
        <fullName evidence="2">Uncharacterized protein</fullName>
    </submittedName>
</protein>
<proteinExistence type="predicted"/>
<dbReference type="RefSeq" id="WP_174700995.1">
    <property type="nucleotide sequence ID" value="NZ_JABURA010000001.1"/>
</dbReference>
<dbReference type="EMBL" id="JABURA010000001">
    <property type="protein sequence ID" value="NUB89537.1"/>
    <property type="molecule type" value="Genomic_DNA"/>
</dbReference>
<feature type="transmembrane region" description="Helical" evidence="1">
    <location>
        <begin position="18"/>
        <end position="38"/>
    </location>
</feature>
<keyword evidence="1" id="KW-0812">Transmembrane</keyword>
<keyword evidence="1" id="KW-1133">Transmembrane helix</keyword>
<name>A0A8J8GKP1_9EURY</name>